<protein>
    <submittedName>
        <fullName evidence="3">Uncharacterized protein</fullName>
    </submittedName>
</protein>
<sequence length="606" mass="66068">MSPTSVEFRPLIDGPTSGWTENQGGAIPLEKGAQKYQFRGLAARRRSRKRVWINLIARWLVTVLFVAVVYILLIGYSKPDLITRSEKRYFYALFVGFTLSLGIVTVSQLNNVVNDVRWWILSRRYRSAHKASITTELYDVEAIMNATSMSSIFLLAFRSKRISIHISVLVWLLLIVGSQVAYSAVGLTFGVEKTEHKAMLVKGQILIPDMSKLETDRIVKSSDSLSAQQYTANTYGTMSLAYSQGTLDQIPNKGYLWFQEDPAVFCDGNSPSCTYIFHEKNAQLAADPGAIPVQSTTNRSVEITSRCSSYPVIRGGNGTMTNITINAESKDTVITLPTTPGSDQSTFMTSYGQECGPNCRIMSVFEVSADGSWYYSCTTFQGPVKNATLPQHEIGENVTYLATTAIGLQGFASPSSGSTEQDIDPMKTLQYKVYPSATVPGKPANGSTRAMEGLLSRFAIGVIAMAAESNSGITLEGRAPQIGQKLGVEHWNLIHMTFALTAGLQLLLAIGVTLVAERVIVPDGGPISEAQIFRAMTSDRGVHAVGSGWRYRFDPVGNDGLYDLYMEEKGAKSSQSDGEGGLSPSRVMEATHGEPPRSRGNTNIGN</sequence>
<dbReference type="AlphaFoldDB" id="A0A9N9Z9I3"/>
<organism evidence="3 4">
    <name type="scientific">Clonostachys solani</name>
    <dbReference type="NCBI Taxonomy" id="160281"/>
    <lineage>
        <taxon>Eukaryota</taxon>
        <taxon>Fungi</taxon>
        <taxon>Dikarya</taxon>
        <taxon>Ascomycota</taxon>
        <taxon>Pezizomycotina</taxon>
        <taxon>Sordariomycetes</taxon>
        <taxon>Hypocreomycetidae</taxon>
        <taxon>Hypocreales</taxon>
        <taxon>Bionectriaceae</taxon>
        <taxon>Clonostachys</taxon>
    </lineage>
</organism>
<reference evidence="3 4" key="2">
    <citation type="submission" date="2021-10" db="EMBL/GenBank/DDBJ databases">
        <authorList>
            <person name="Piombo E."/>
        </authorList>
    </citation>
    <scope>NUCLEOTIDE SEQUENCE [LARGE SCALE GENOMIC DNA]</scope>
</reference>
<dbReference type="Proteomes" id="UP000775872">
    <property type="component" value="Unassembled WGS sequence"/>
</dbReference>
<feature type="transmembrane region" description="Helical" evidence="2">
    <location>
        <begin position="89"/>
        <end position="109"/>
    </location>
</feature>
<proteinExistence type="predicted"/>
<feature type="transmembrane region" description="Helical" evidence="2">
    <location>
        <begin position="56"/>
        <end position="77"/>
    </location>
</feature>
<gene>
    <name evidence="3" type="ORF">CSOL1703_00017885</name>
</gene>
<feature type="transmembrane region" description="Helical" evidence="2">
    <location>
        <begin position="169"/>
        <end position="191"/>
    </location>
</feature>
<evidence type="ECO:0000313" key="3">
    <source>
        <dbReference type="EMBL" id="CAH0051544.1"/>
    </source>
</evidence>
<evidence type="ECO:0000256" key="1">
    <source>
        <dbReference type="SAM" id="MobiDB-lite"/>
    </source>
</evidence>
<comment type="caution">
    <text evidence="3">The sequence shown here is derived from an EMBL/GenBank/DDBJ whole genome shotgun (WGS) entry which is preliminary data.</text>
</comment>
<keyword evidence="4" id="KW-1185">Reference proteome</keyword>
<keyword evidence="2" id="KW-1133">Transmembrane helix</keyword>
<dbReference type="OrthoDB" id="3596604at2759"/>
<accession>A0A9N9Z9I3</accession>
<keyword evidence="2" id="KW-0812">Transmembrane</keyword>
<evidence type="ECO:0000256" key="2">
    <source>
        <dbReference type="SAM" id="Phobius"/>
    </source>
</evidence>
<reference evidence="4" key="1">
    <citation type="submission" date="2019-06" db="EMBL/GenBank/DDBJ databases">
        <authorList>
            <person name="Broberg M."/>
        </authorList>
    </citation>
    <scope>NUCLEOTIDE SEQUENCE [LARGE SCALE GENOMIC DNA]</scope>
</reference>
<name>A0A9N9Z9I3_9HYPO</name>
<feature type="region of interest" description="Disordered" evidence="1">
    <location>
        <begin position="1"/>
        <end position="22"/>
    </location>
</feature>
<evidence type="ECO:0000313" key="4">
    <source>
        <dbReference type="Proteomes" id="UP000775872"/>
    </source>
</evidence>
<feature type="region of interest" description="Disordered" evidence="1">
    <location>
        <begin position="569"/>
        <end position="606"/>
    </location>
</feature>
<keyword evidence="2" id="KW-0472">Membrane</keyword>
<dbReference type="EMBL" id="CABFOC020000041">
    <property type="protein sequence ID" value="CAH0051544.1"/>
    <property type="molecule type" value="Genomic_DNA"/>
</dbReference>